<dbReference type="PROSITE" id="PS00028">
    <property type="entry name" value="ZINC_FINGER_C2H2_1"/>
    <property type="match status" value="2"/>
</dbReference>
<feature type="compositionally biased region" description="Polar residues" evidence="2">
    <location>
        <begin position="404"/>
        <end position="417"/>
    </location>
</feature>
<evidence type="ECO:0000256" key="1">
    <source>
        <dbReference type="PROSITE-ProRule" id="PRU00042"/>
    </source>
</evidence>
<feature type="region of interest" description="Disordered" evidence="2">
    <location>
        <begin position="401"/>
        <end position="475"/>
    </location>
</feature>
<comment type="caution">
    <text evidence="4">The sequence shown here is derived from an EMBL/GenBank/DDBJ whole genome shotgun (WGS) entry which is preliminary data.</text>
</comment>
<keyword evidence="5" id="KW-1185">Reference proteome</keyword>
<evidence type="ECO:0000259" key="3">
    <source>
        <dbReference type="PROSITE" id="PS50157"/>
    </source>
</evidence>
<keyword evidence="1" id="KW-0479">Metal-binding</keyword>
<feature type="domain" description="C2H2-type" evidence="3">
    <location>
        <begin position="371"/>
        <end position="394"/>
    </location>
</feature>
<feature type="region of interest" description="Disordered" evidence="2">
    <location>
        <begin position="493"/>
        <end position="521"/>
    </location>
</feature>
<organism evidence="4 5">
    <name type="scientific">Allacma fusca</name>
    <dbReference type="NCBI Taxonomy" id="39272"/>
    <lineage>
        <taxon>Eukaryota</taxon>
        <taxon>Metazoa</taxon>
        <taxon>Ecdysozoa</taxon>
        <taxon>Arthropoda</taxon>
        <taxon>Hexapoda</taxon>
        <taxon>Collembola</taxon>
        <taxon>Symphypleona</taxon>
        <taxon>Sminthuridae</taxon>
        <taxon>Allacma</taxon>
    </lineage>
</organism>
<dbReference type="AlphaFoldDB" id="A0A8J2L6T5"/>
<feature type="region of interest" description="Disordered" evidence="2">
    <location>
        <begin position="224"/>
        <end position="245"/>
    </location>
</feature>
<feature type="compositionally biased region" description="Acidic residues" evidence="2">
    <location>
        <begin position="421"/>
        <end position="446"/>
    </location>
</feature>
<feature type="compositionally biased region" description="Polar residues" evidence="2">
    <location>
        <begin position="224"/>
        <end position="241"/>
    </location>
</feature>
<dbReference type="EMBL" id="CAJVCH010550509">
    <property type="protein sequence ID" value="CAG7829202.1"/>
    <property type="molecule type" value="Genomic_DNA"/>
</dbReference>
<protein>
    <recommendedName>
        <fullName evidence="3">C2H2-type domain-containing protein</fullName>
    </recommendedName>
</protein>
<name>A0A8J2L6T5_9HEXA</name>
<reference evidence="4" key="1">
    <citation type="submission" date="2021-06" db="EMBL/GenBank/DDBJ databases">
        <authorList>
            <person name="Hodson N. C."/>
            <person name="Mongue J. A."/>
            <person name="Jaron S. K."/>
        </authorList>
    </citation>
    <scope>NUCLEOTIDE SEQUENCE</scope>
</reference>
<proteinExistence type="predicted"/>
<dbReference type="SMART" id="SM00355">
    <property type="entry name" value="ZnF_C2H2"/>
    <property type="match status" value="2"/>
</dbReference>
<evidence type="ECO:0000313" key="5">
    <source>
        <dbReference type="Proteomes" id="UP000708208"/>
    </source>
</evidence>
<dbReference type="InterPro" id="IPR013087">
    <property type="entry name" value="Znf_C2H2_type"/>
</dbReference>
<gene>
    <name evidence="4" type="ORF">AFUS01_LOCUS39077</name>
</gene>
<feature type="compositionally biased region" description="Polar residues" evidence="2">
    <location>
        <begin position="322"/>
        <end position="335"/>
    </location>
</feature>
<dbReference type="Proteomes" id="UP000708208">
    <property type="component" value="Unassembled WGS sequence"/>
</dbReference>
<dbReference type="GO" id="GO:0008270">
    <property type="term" value="F:zinc ion binding"/>
    <property type="evidence" value="ECO:0007669"/>
    <property type="project" value="UniProtKB-KW"/>
</dbReference>
<keyword evidence="1" id="KW-0863">Zinc-finger</keyword>
<feature type="compositionally biased region" description="Polar residues" evidence="2">
    <location>
        <begin position="496"/>
        <end position="510"/>
    </location>
</feature>
<evidence type="ECO:0000313" key="4">
    <source>
        <dbReference type="EMBL" id="CAG7829202.1"/>
    </source>
</evidence>
<feature type="compositionally biased region" description="Basic residues" evidence="2">
    <location>
        <begin position="452"/>
        <end position="471"/>
    </location>
</feature>
<keyword evidence="1" id="KW-0862">Zinc</keyword>
<sequence>GAVWFCLCGNFILIKRGKKNPGSCLVWQWQVAEAFLIESSPGDIYTMPCLTDEIDCLLCGTRTTCSQVPADPETDKWSQYFCQLLTVDNPQFQESVHKAFYCVPCTCRITSVTKISGLVENMKIKLGEIKCQIEDGLILSNPHLYGDGSTESEEKNQNKARENIMSALEEIKKKQKEPRSVDACVETDPVIIVEEELKESSDNGTSDKECQCTLLNENISVTLNDNEPSQAESSILDTSSDVAEGSDGRKRQLIKIRISSDAVSQEIIDTLTKQQGNSQTRQLIIRGYREIEGPQPQTQKKALNADAETGETTKRRGRKSRNSAVNAQSSETFETPGSPKNFECKICVTYFKSQKEKRMHMDTSHKENNKFKCFDCDYSVTLERSLVRHYQTVHGIAEAKENSENISLESTDETNGNLHDDPEEEEQGTESDPDYGCPSEEEDVEIVEGRRRGNAKRKSTSTPARKVKRTKTVTNDSPAIVAPVIKVASNKRITGLPSSAQPTNPVLDSDTSPRKSGRLRSNYRTYFY</sequence>
<dbReference type="PROSITE" id="PS50157">
    <property type="entry name" value="ZINC_FINGER_C2H2_2"/>
    <property type="match status" value="1"/>
</dbReference>
<feature type="region of interest" description="Disordered" evidence="2">
    <location>
        <begin position="292"/>
        <end position="337"/>
    </location>
</feature>
<evidence type="ECO:0000256" key="2">
    <source>
        <dbReference type="SAM" id="MobiDB-lite"/>
    </source>
</evidence>
<accession>A0A8J2L6T5</accession>
<feature type="non-terminal residue" evidence="4">
    <location>
        <position position="1"/>
    </location>
</feature>